<dbReference type="SUPFAM" id="SSF48452">
    <property type="entry name" value="TPR-like"/>
    <property type="match status" value="2"/>
</dbReference>
<gene>
    <name evidence="2" type="ORF">BXY80_2264</name>
</gene>
<feature type="repeat" description="TPR" evidence="1">
    <location>
        <begin position="273"/>
        <end position="306"/>
    </location>
</feature>
<feature type="repeat" description="TPR" evidence="1">
    <location>
        <begin position="137"/>
        <end position="170"/>
    </location>
</feature>
<dbReference type="EMBL" id="RAQJ01000004">
    <property type="protein sequence ID" value="RKE92345.1"/>
    <property type="molecule type" value="Genomic_DNA"/>
</dbReference>
<dbReference type="PANTHER" id="PTHR12558">
    <property type="entry name" value="CELL DIVISION CYCLE 16,23,27"/>
    <property type="match status" value="1"/>
</dbReference>
<accession>A0A420DGY2</accession>
<organism evidence="2 3">
    <name type="scientific">Ichthyenterobacterium magnum</name>
    <dbReference type="NCBI Taxonomy" id="1230530"/>
    <lineage>
        <taxon>Bacteria</taxon>
        <taxon>Pseudomonadati</taxon>
        <taxon>Bacteroidota</taxon>
        <taxon>Flavobacteriia</taxon>
        <taxon>Flavobacteriales</taxon>
        <taxon>Flavobacteriaceae</taxon>
        <taxon>Ichthyenterobacterium</taxon>
    </lineage>
</organism>
<dbReference type="OrthoDB" id="9803982at2"/>
<protein>
    <submittedName>
        <fullName evidence="2">Tetratricopeptide repeat protein</fullName>
    </submittedName>
</protein>
<evidence type="ECO:0000313" key="3">
    <source>
        <dbReference type="Proteomes" id="UP000284892"/>
    </source>
</evidence>
<dbReference type="Gene3D" id="1.25.40.10">
    <property type="entry name" value="Tetratricopeptide repeat domain"/>
    <property type="match status" value="3"/>
</dbReference>
<keyword evidence="3" id="KW-1185">Reference proteome</keyword>
<dbReference type="InterPro" id="IPR011990">
    <property type="entry name" value="TPR-like_helical_dom_sf"/>
</dbReference>
<dbReference type="InterPro" id="IPR019734">
    <property type="entry name" value="TPR_rpt"/>
</dbReference>
<comment type="caution">
    <text evidence="2">The sequence shown here is derived from an EMBL/GenBank/DDBJ whole genome shotgun (WGS) entry which is preliminary data.</text>
</comment>
<evidence type="ECO:0000256" key="1">
    <source>
        <dbReference type="PROSITE-ProRule" id="PRU00339"/>
    </source>
</evidence>
<keyword evidence="1" id="KW-0802">TPR repeat</keyword>
<sequence length="470" mass="54867">MEFSQPDDNNNYSLTKFESMLKTNNVLFFDSNEFENIIHHYLENGKVALAKKAIKMGLEQHPTSVNLKLFQTEIYVLEDKLEEADKLLNTLYIVEPLNEEIYIQKANVLSKRGEHQKAINTLTIALDLSIDDTSGSSDLYSLIGMEYLFLDQFENARENFSKCLEIDMHDYSALYNIIYCYDFLSQNNEAINFLNNYLDGNPYCEVAWHQLGRQYFSIKDYDKALAAFDFAIISDDRFVGAYLEKGKVLEKQKQYELAIDNYKITLALDEPTSFALLRIGHCYDKLDKDDLAVQYFYKTVHEDPLLDKGWIAITKFYNKKHNFQKALYYINKAINIDGDNVVYWKLYAQINQRLNFLEEAERGYKRTLDLGNYELQTWLSRTDILIALGEFEAAVLNLIQAAEFYPETAEIEFRLAGLYISLHESQKARYHLKNGLLLNEDYAFIIEELFPKILNKPSFKQMLLDLKKSI</sequence>
<name>A0A420DGY2_9FLAO</name>
<feature type="repeat" description="TPR" evidence="1">
    <location>
        <begin position="239"/>
        <end position="272"/>
    </location>
</feature>
<dbReference type="PANTHER" id="PTHR12558:SF13">
    <property type="entry name" value="CELL DIVISION CYCLE PROTEIN 27 HOMOLOG"/>
    <property type="match status" value="1"/>
</dbReference>
<reference evidence="2 3" key="1">
    <citation type="submission" date="2018-09" db="EMBL/GenBank/DDBJ databases">
        <title>Genomic Encyclopedia of Archaeal and Bacterial Type Strains, Phase II (KMG-II): from individual species to whole genera.</title>
        <authorList>
            <person name="Goeker M."/>
        </authorList>
    </citation>
    <scope>NUCLEOTIDE SEQUENCE [LARGE SCALE GENOMIC DNA]</scope>
    <source>
        <strain evidence="2 3">DSM 26283</strain>
    </source>
</reference>
<proteinExistence type="predicted"/>
<dbReference type="PROSITE" id="PS50005">
    <property type="entry name" value="TPR"/>
    <property type="match status" value="4"/>
</dbReference>
<dbReference type="SMART" id="SM00028">
    <property type="entry name" value="TPR"/>
    <property type="match status" value="10"/>
</dbReference>
<evidence type="ECO:0000313" key="2">
    <source>
        <dbReference type="EMBL" id="RKE92345.1"/>
    </source>
</evidence>
<dbReference type="AlphaFoldDB" id="A0A420DGY2"/>
<feature type="repeat" description="TPR" evidence="1">
    <location>
        <begin position="205"/>
        <end position="238"/>
    </location>
</feature>
<dbReference type="Proteomes" id="UP000284892">
    <property type="component" value="Unassembled WGS sequence"/>
</dbReference>
<dbReference type="Pfam" id="PF13181">
    <property type="entry name" value="TPR_8"/>
    <property type="match status" value="1"/>
</dbReference>
<dbReference type="Pfam" id="PF13432">
    <property type="entry name" value="TPR_16"/>
    <property type="match status" value="1"/>
</dbReference>